<dbReference type="PANTHER" id="PTHR48083:SF2">
    <property type="entry name" value="MEDIUM-CHAIN SPECIFIC ACYL-COA DEHYDROGENASE, MITOCHONDRIAL"/>
    <property type="match status" value="1"/>
</dbReference>
<evidence type="ECO:0000259" key="2">
    <source>
        <dbReference type="Pfam" id="PF02770"/>
    </source>
</evidence>
<feature type="domain" description="Acyl-CoA oxidase/dehydrogenase middle" evidence="2">
    <location>
        <begin position="112"/>
        <end position="183"/>
    </location>
</feature>
<evidence type="ECO:0000256" key="1">
    <source>
        <dbReference type="ARBA" id="ARBA00023002"/>
    </source>
</evidence>
<dbReference type="RefSeq" id="WP_069522248.1">
    <property type="nucleotide sequence ID" value="NZ_FOFP01000018.1"/>
</dbReference>
<proteinExistence type="predicted"/>
<gene>
    <name evidence="3" type="ORF">SAMN05216600_1187</name>
</gene>
<dbReference type="InterPro" id="IPR006091">
    <property type="entry name" value="Acyl-CoA_Oxase/DH_mid-dom"/>
</dbReference>
<protein>
    <submittedName>
        <fullName evidence="3">Acyl-CoA dehydrogenase, middle domain</fullName>
    </submittedName>
</protein>
<dbReference type="SUPFAM" id="SSF56645">
    <property type="entry name" value="Acyl-CoA dehydrogenase NM domain-like"/>
    <property type="match status" value="1"/>
</dbReference>
<dbReference type="EMBL" id="FOFP01000018">
    <property type="protein sequence ID" value="SER21367.1"/>
    <property type="molecule type" value="Genomic_DNA"/>
</dbReference>
<evidence type="ECO:0000313" key="3">
    <source>
        <dbReference type="EMBL" id="SER21367.1"/>
    </source>
</evidence>
<sequence>MASAHLIGLETMLRDFSRRGTDQPGLEVPRQMQILHAAGLTDLPHPGQGATLLRWQLLAQVAAADLALVKLFEAHADAQSILHELGVDTHSDTGLWAVWAAEPPYAQVGITARTHDQVRLNGRKAWCSGAAHVDHALMTVRDEHNQPALVTLAMQQPGIRVTTDGWQAVGMAAADSVEVVFEDARAQCIGDSSVYIDRPGFWHGAAGIAACWFGAGVALARQVHQQARRDAHSLAHLGAIEAALGTAQAALRACAQWVDEHPRQDAEFEARRLRATVEAAMEAVMHHAGRALGAAPFCRDPHFARLMADLPVFLRQSHAERDLERLGQLTLEHPVERWDL</sequence>
<comment type="caution">
    <text evidence="3">The sequence shown here is derived from an EMBL/GenBank/DDBJ whole genome shotgun (WGS) entry which is preliminary data.</text>
</comment>
<dbReference type="InterPro" id="IPR050741">
    <property type="entry name" value="Acyl-CoA_dehydrogenase"/>
</dbReference>
<dbReference type="Proteomes" id="UP000198512">
    <property type="component" value="Unassembled WGS sequence"/>
</dbReference>
<accession>A0ABY1BMP4</accession>
<dbReference type="InterPro" id="IPR009100">
    <property type="entry name" value="AcylCoA_DH/oxidase_NM_dom_sf"/>
</dbReference>
<dbReference type="Gene3D" id="2.40.110.10">
    <property type="entry name" value="Butyryl-CoA Dehydrogenase, subunit A, domain 2"/>
    <property type="match status" value="1"/>
</dbReference>
<dbReference type="InterPro" id="IPR046373">
    <property type="entry name" value="Acyl-CoA_Oxase/DH_mid-dom_sf"/>
</dbReference>
<dbReference type="Pfam" id="PF02770">
    <property type="entry name" value="Acyl-CoA_dh_M"/>
    <property type="match status" value="1"/>
</dbReference>
<evidence type="ECO:0000313" key="4">
    <source>
        <dbReference type="Proteomes" id="UP000198512"/>
    </source>
</evidence>
<reference evidence="3 4" key="1">
    <citation type="submission" date="2016-10" db="EMBL/GenBank/DDBJ databases">
        <authorList>
            <person name="Varghese N."/>
            <person name="Submissions S."/>
        </authorList>
    </citation>
    <scope>NUCLEOTIDE SEQUENCE [LARGE SCALE GENOMIC DNA]</scope>
    <source>
        <strain evidence="3 4">CIP 109853</strain>
    </source>
</reference>
<name>A0ABY1BMP4_9PSED</name>
<keyword evidence="1" id="KW-0560">Oxidoreductase</keyword>
<organism evidence="3 4">
    <name type="scientific">Pseudomonas cuatrocienegasensis</name>
    <dbReference type="NCBI Taxonomy" id="543360"/>
    <lineage>
        <taxon>Bacteria</taxon>
        <taxon>Pseudomonadati</taxon>
        <taxon>Pseudomonadota</taxon>
        <taxon>Gammaproteobacteria</taxon>
        <taxon>Pseudomonadales</taxon>
        <taxon>Pseudomonadaceae</taxon>
        <taxon>Pseudomonas</taxon>
    </lineage>
</organism>
<dbReference type="PANTHER" id="PTHR48083">
    <property type="entry name" value="MEDIUM-CHAIN SPECIFIC ACYL-COA DEHYDROGENASE, MITOCHONDRIAL-RELATED"/>
    <property type="match status" value="1"/>
</dbReference>
<keyword evidence="4" id="KW-1185">Reference proteome</keyword>